<evidence type="ECO:0000313" key="3">
    <source>
        <dbReference type="EMBL" id="STJ20614.1"/>
    </source>
</evidence>
<sequence length="300" mass="32974">MSSSVKYSPVPAVLTRPELLAELNLLMTRIASGCRVGVTASCRPVIAVHGGYVSYSSPRAGRIFQDGSRPEIVMAVSNRERMCEWFSQVWLPLHLAALEGDESAFFSAEVNMVRRELQRVPGNSVNCMCWASLAALAFDAEERVELQKGNNENIATYDESIATYAFRAACTVSRCLSRNVSGGIPRSYPEWKAILFPRDGADIFPDGWLENMTRRAERVFTSAKRQCGMLSASQAALFSQQTRQCASEQCSGRIQAGSHHSGSHPDVSAYEVRCAQEMSLSPVHSTRQCSVQSTDSAETE</sequence>
<dbReference type="EMBL" id="UFZL01000002">
    <property type="protein sequence ID" value="STE71709.1"/>
    <property type="molecule type" value="Genomic_DNA"/>
</dbReference>
<reference evidence="1" key="2">
    <citation type="submission" date="2024-02" db="EMBL/GenBank/DDBJ databases">
        <authorList>
            <consortium name="Clinical and Environmental Microbiology Branch: Whole genome sequencing antimicrobial resistance pathogens in the healthcare setting"/>
        </authorList>
    </citation>
    <scope>NUCLEOTIDE SEQUENCE</scope>
    <source>
        <strain evidence="1">2023CK-00345</strain>
    </source>
</reference>
<protein>
    <submittedName>
        <fullName evidence="2">Uncharacterized protein</fullName>
    </submittedName>
</protein>
<gene>
    <name evidence="2" type="ORF">NCTC10764_02770</name>
    <name evidence="3" type="ORF">NCTC9081_06202</name>
    <name evidence="1" type="ORF">P6223_000372</name>
</gene>
<evidence type="ECO:0000313" key="2">
    <source>
        <dbReference type="EMBL" id="STE71709.1"/>
    </source>
</evidence>
<evidence type="ECO:0000313" key="1">
    <source>
        <dbReference type="EMBL" id="EMM0023882.1"/>
    </source>
</evidence>
<accession>A0A0A0FXV2</accession>
<name>A0A0A0FXV2_ECOLX</name>
<organism evidence="2 5">
    <name type="scientific">Escherichia coli</name>
    <dbReference type="NCBI Taxonomy" id="562"/>
    <lineage>
        <taxon>Bacteria</taxon>
        <taxon>Pseudomonadati</taxon>
        <taxon>Pseudomonadota</taxon>
        <taxon>Gammaproteobacteria</taxon>
        <taxon>Enterobacterales</taxon>
        <taxon>Enterobacteriaceae</taxon>
        <taxon>Escherichia</taxon>
    </lineage>
</organism>
<dbReference type="RefSeq" id="WP_001682039.1">
    <property type="nucleotide sequence ID" value="NZ_AP022815.1"/>
</dbReference>
<dbReference type="Proteomes" id="UP000255201">
    <property type="component" value="Unassembled WGS sequence"/>
</dbReference>
<dbReference type="EMBL" id="UGCV01000008">
    <property type="protein sequence ID" value="STJ20614.1"/>
    <property type="molecule type" value="Genomic_DNA"/>
</dbReference>
<reference evidence="4 5" key="1">
    <citation type="submission" date="2018-06" db="EMBL/GenBank/DDBJ databases">
        <authorList>
            <consortium name="Pathogen Informatics"/>
            <person name="Doyle S."/>
        </authorList>
    </citation>
    <scope>NUCLEOTIDE SEQUENCE [LARGE SCALE GENOMIC DNA]</scope>
    <source>
        <strain evidence="2 5">NCTC10764</strain>
        <strain evidence="3 4">NCTC9081</strain>
    </source>
</reference>
<dbReference type="EMBL" id="ABLFQU030000003">
    <property type="protein sequence ID" value="EMM0023882.1"/>
    <property type="molecule type" value="Genomic_DNA"/>
</dbReference>
<evidence type="ECO:0000313" key="5">
    <source>
        <dbReference type="Proteomes" id="UP000255201"/>
    </source>
</evidence>
<evidence type="ECO:0000313" key="4">
    <source>
        <dbReference type="Proteomes" id="UP000254716"/>
    </source>
</evidence>
<proteinExistence type="predicted"/>
<dbReference type="AlphaFoldDB" id="A0A0A0FXV2"/>
<dbReference type="Proteomes" id="UP000254716">
    <property type="component" value="Unassembled WGS sequence"/>
</dbReference>